<feature type="compositionally biased region" description="Pro residues" evidence="1">
    <location>
        <begin position="287"/>
        <end position="302"/>
    </location>
</feature>
<reference evidence="2 3" key="1">
    <citation type="journal article" date="2016" name="Nat. Commun.">
        <title>Thousands of microbial genomes shed light on interconnected biogeochemical processes in an aquifer system.</title>
        <authorList>
            <person name="Anantharaman K."/>
            <person name="Brown C.T."/>
            <person name="Hug L.A."/>
            <person name="Sharon I."/>
            <person name="Castelle C.J."/>
            <person name="Probst A.J."/>
            <person name="Thomas B.C."/>
            <person name="Singh A."/>
            <person name="Wilkins M.J."/>
            <person name="Karaoz U."/>
            <person name="Brodie E.L."/>
            <person name="Williams K.H."/>
            <person name="Hubbard S.S."/>
            <person name="Banfield J.F."/>
        </authorList>
    </citation>
    <scope>NUCLEOTIDE SEQUENCE [LARGE SCALE GENOMIC DNA]</scope>
</reference>
<feature type="region of interest" description="Disordered" evidence="1">
    <location>
        <begin position="337"/>
        <end position="365"/>
    </location>
</feature>
<feature type="region of interest" description="Disordered" evidence="1">
    <location>
        <begin position="190"/>
        <end position="324"/>
    </location>
</feature>
<feature type="compositionally biased region" description="Polar residues" evidence="1">
    <location>
        <begin position="247"/>
        <end position="282"/>
    </location>
</feature>
<evidence type="ECO:0000313" key="2">
    <source>
        <dbReference type="EMBL" id="OHA03792.1"/>
    </source>
</evidence>
<name>A0A1G2KZ56_9BACT</name>
<comment type="caution">
    <text evidence="2">The sequence shown here is derived from an EMBL/GenBank/DDBJ whole genome shotgun (WGS) entry which is preliminary data.</text>
</comment>
<evidence type="ECO:0000313" key="3">
    <source>
        <dbReference type="Proteomes" id="UP000177177"/>
    </source>
</evidence>
<sequence>MRTYTKQELEERYEKLPDELKDAIFSTEIADKIFETGKKNGLTVEKIGFLAEETGRVILGLTRSNEFVGLLAERLGSTTDAAQKIASDINHAVFFPLREVLKQTHQVDVGEAARPAPDVARPLVARSNTPAPVRPIPMPPSEKATLAAERPERKEIPLVGIGEDIKIPSVPPSNFLTREEVEKMVAEKGPLPAVSPASPPPASASKGSPIDLRKKQEPIEGTPVRTALSAGAGPTTAAGNGDGTREQGATDTSSMRSTTRNIGSGNAQSPAYPQPIGSNASNAPAQPEKPPLLPPPRPPAPPVVRSIPLNIPPSKIPPIDLRPLGAVLPTPVKPIGGTTYIGNDAPNVPKTKPWNGSDPYREPVE</sequence>
<dbReference type="AlphaFoldDB" id="A0A1G2KZ56"/>
<protein>
    <submittedName>
        <fullName evidence="2">Uncharacterized protein</fullName>
    </submittedName>
</protein>
<gene>
    <name evidence="2" type="ORF">A3C92_03925</name>
</gene>
<proteinExistence type="predicted"/>
<feature type="region of interest" description="Disordered" evidence="1">
    <location>
        <begin position="128"/>
        <end position="150"/>
    </location>
</feature>
<dbReference type="Proteomes" id="UP000177177">
    <property type="component" value="Unassembled WGS sequence"/>
</dbReference>
<dbReference type="EMBL" id="MHQN01000012">
    <property type="protein sequence ID" value="OHA03792.1"/>
    <property type="molecule type" value="Genomic_DNA"/>
</dbReference>
<evidence type="ECO:0000256" key="1">
    <source>
        <dbReference type="SAM" id="MobiDB-lite"/>
    </source>
</evidence>
<feature type="compositionally biased region" description="Low complexity" evidence="1">
    <location>
        <begin position="226"/>
        <end position="239"/>
    </location>
</feature>
<accession>A0A1G2KZ56</accession>
<organism evidence="2 3">
    <name type="scientific">Candidatus Sungbacteria bacterium RIFCSPHIGHO2_02_FULL_53_17</name>
    <dbReference type="NCBI Taxonomy" id="1802275"/>
    <lineage>
        <taxon>Bacteria</taxon>
        <taxon>Candidatus Sungiibacteriota</taxon>
    </lineage>
</organism>